<organism evidence="2 3">
    <name type="scientific">Acer negundo</name>
    <name type="common">Box elder</name>
    <dbReference type="NCBI Taxonomy" id="4023"/>
    <lineage>
        <taxon>Eukaryota</taxon>
        <taxon>Viridiplantae</taxon>
        <taxon>Streptophyta</taxon>
        <taxon>Embryophyta</taxon>
        <taxon>Tracheophyta</taxon>
        <taxon>Spermatophyta</taxon>
        <taxon>Magnoliopsida</taxon>
        <taxon>eudicotyledons</taxon>
        <taxon>Gunneridae</taxon>
        <taxon>Pentapetalae</taxon>
        <taxon>rosids</taxon>
        <taxon>malvids</taxon>
        <taxon>Sapindales</taxon>
        <taxon>Sapindaceae</taxon>
        <taxon>Hippocastanoideae</taxon>
        <taxon>Acereae</taxon>
        <taxon>Acer</taxon>
    </lineage>
</organism>
<name>A0AAD5NSG7_ACENE</name>
<feature type="compositionally biased region" description="Polar residues" evidence="1">
    <location>
        <begin position="311"/>
        <end position="323"/>
    </location>
</feature>
<feature type="compositionally biased region" description="Basic and acidic residues" evidence="1">
    <location>
        <begin position="295"/>
        <end position="304"/>
    </location>
</feature>
<feature type="compositionally biased region" description="Basic residues" evidence="1">
    <location>
        <begin position="82"/>
        <end position="97"/>
    </location>
</feature>
<evidence type="ECO:0000313" key="2">
    <source>
        <dbReference type="EMBL" id="KAI9177793.1"/>
    </source>
</evidence>
<evidence type="ECO:0000313" key="3">
    <source>
        <dbReference type="Proteomes" id="UP001064489"/>
    </source>
</evidence>
<feature type="region of interest" description="Disordered" evidence="1">
    <location>
        <begin position="157"/>
        <end position="177"/>
    </location>
</feature>
<feature type="compositionally biased region" description="Low complexity" evidence="1">
    <location>
        <begin position="235"/>
        <end position="245"/>
    </location>
</feature>
<accession>A0AAD5NSG7</accession>
<proteinExistence type="predicted"/>
<gene>
    <name evidence="2" type="ORF">LWI28_019342</name>
</gene>
<protein>
    <submittedName>
        <fullName evidence="2">Uncharacterized protein</fullName>
    </submittedName>
</protein>
<keyword evidence="3" id="KW-1185">Reference proteome</keyword>
<dbReference type="AlphaFoldDB" id="A0AAD5NSG7"/>
<feature type="compositionally biased region" description="Basic and acidic residues" evidence="1">
    <location>
        <begin position="98"/>
        <end position="118"/>
    </location>
</feature>
<dbReference type="EMBL" id="JAJSOW010000102">
    <property type="protein sequence ID" value="KAI9177793.1"/>
    <property type="molecule type" value="Genomic_DNA"/>
</dbReference>
<dbReference type="Proteomes" id="UP001064489">
    <property type="component" value="Chromosome 5"/>
</dbReference>
<sequence>MVKVGARSFPVRLKENLTPVTMEWVNNFLGLKPEPKNLNLNPQTGKVDSSLLLDDNEFPSYNGCQNEGDIFVEKVRASGTKEKKKSSNNRRASKMGNRKYDKNHLSKKYGDSEKEVGGRNILDKGKGGWIRKTKKKPLSYPSCKAVTILKDAKISNQMEETDVSSSSSESESDRNVRMVTGECSKSRMFEKIKPTGPIVLIRSRFGPHEAIGPYGDSNRFIMEIDENTEDGKVRSPSLSESGSRSDNSKALEKTIFRDQIRHEAYDEQGLNLCVELNSNKEILKSVIVAKESGFERRSGGDSHASKMVQPKSHSINSRRSSTRVSKMMAKNGNRNQEVWDVEEEVAKVLETGAILGLDFNGNEKEICEFLSSREREDDARLDRQV</sequence>
<feature type="region of interest" description="Disordered" evidence="1">
    <location>
        <begin position="295"/>
        <end position="323"/>
    </location>
</feature>
<reference evidence="2" key="2">
    <citation type="submission" date="2023-02" db="EMBL/GenBank/DDBJ databases">
        <authorList>
            <person name="Swenson N.G."/>
            <person name="Wegrzyn J.L."/>
            <person name="Mcevoy S.L."/>
        </authorList>
    </citation>
    <scope>NUCLEOTIDE SEQUENCE</scope>
    <source>
        <strain evidence="2">91603</strain>
        <tissue evidence="2">Leaf</tissue>
    </source>
</reference>
<feature type="region of interest" description="Disordered" evidence="1">
    <location>
        <begin position="227"/>
        <end position="250"/>
    </location>
</feature>
<feature type="region of interest" description="Disordered" evidence="1">
    <location>
        <begin position="77"/>
        <end position="118"/>
    </location>
</feature>
<reference evidence="2" key="1">
    <citation type="journal article" date="2022" name="Plant J.">
        <title>Strategies of tolerance reflected in two North American maple genomes.</title>
        <authorList>
            <person name="McEvoy S.L."/>
            <person name="Sezen U.U."/>
            <person name="Trouern-Trend A."/>
            <person name="McMahon S.M."/>
            <person name="Schaberg P.G."/>
            <person name="Yang J."/>
            <person name="Wegrzyn J.L."/>
            <person name="Swenson N.G."/>
        </authorList>
    </citation>
    <scope>NUCLEOTIDE SEQUENCE</scope>
    <source>
        <strain evidence="2">91603</strain>
    </source>
</reference>
<evidence type="ECO:0000256" key="1">
    <source>
        <dbReference type="SAM" id="MobiDB-lite"/>
    </source>
</evidence>
<comment type="caution">
    <text evidence="2">The sequence shown here is derived from an EMBL/GenBank/DDBJ whole genome shotgun (WGS) entry which is preliminary data.</text>
</comment>